<dbReference type="Gene3D" id="3.40.50.300">
    <property type="entry name" value="P-loop containing nucleotide triphosphate hydrolases"/>
    <property type="match status" value="1"/>
</dbReference>
<name>A0A3P3QZU2_9FIRM</name>
<dbReference type="EMBL" id="RRCO01000001">
    <property type="protein sequence ID" value="RRJ26746.1"/>
    <property type="molecule type" value="Genomic_DNA"/>
</dbReference>
<reference evidence="1 2" key="1">
    <citation type="submission" date="2018-11" db="EMBL/GenBank/DDBJ databases">
        <title>Genome sequencing of Lachnoanaerobaculum sp. KCOM 2030 (= ChDC B114).</title>
        <authorList>
            <person name="Kook J.-K."/>
            <person name="Park S.-N."/>
            <person name="Lim Y.K."/>
        </authorList>
    </citation>
    <scope>NUCLEOTIDE SEQUENCE [LARGE SCALE GENOMIC DNA]</scope>
    <source>
        <strain evidence="1 2">KCOM 2030</strain>
    </source>
</reference>
<sequence length="172" mass="19876">MGNCVYIISGPPAVGKSSVSNELAYTYDKSAVIEGDMIYLMIRSGLVAPWEDKGYYMDLLWDNIISITDNLIKRDITVIIEYVIFKEQIKKIESFLKARQIKLKYCVLLAEEQTLKERDLSRKEIERTGDLSIRSREEFLSKNISSDKLLYTDNLDIKEIANIIKSSDRFFV</sequence>
<evidence type="ECO:0000313" key="1">
    <source>
        <dbReference type="EMBL" id="RRJ26746.1"/>
    </source>
</evidence>
<dbReference type="SUPFAM" id="SSF52540">
    <property type="entry name" value="P-loop containing nucleoside triphosphate hydrolases"/>
    <property type="match status" value="1"/>
</dbReference>
<gene>
    <name evidence="1" type="ORF">EHV10_01580</name>
</gene>
<dbReference type="RefSeq" id="WP_128673118.1">
    <property type="nucleotide sequence ID" value="NZ_CAUQHB010000013.1"/>
</dbReference>
<dbReference type="OrthoDB" id="9790407at2"/>
<dbReference type="Proteomes" id="UP000272490">
    <property type="component" value="Unassembled WGS sequence"/>
</dbReference>
<keyword evidence="2" id="KW-1185">Reference proteome</keyword>
<evidence type="ECO:0000313" key="2">
    <source>
        <dbReference type="Proteomes" id="UP000272490"/>
    </source>
</evidence>
<dbReference type="AlphaFoldDB" id="A0A3P3QZU2"/>
<accession>A0A3P3QZU2</accession>
<organism evidence="1 2">
    <name type="scientific">Lachnoanaerobaculum gingivalis</name>
    <dbReference type="NCBI Taxonomy" id="2490855"/>
    <lineage>
        <taxon>Bacteria</taxon>
        <taxon>Bacillati</taxon>
        <taxon>Bacillota</taxon>
        <taxon>Clostridia</taxon>
        <taxon>Lachnospirales</taxon>
        <taxon>Lachnospiraceae</taxon>
        <taxon>Lachnoanaerobaculum</taxon>
    </lineage>
</organism>
<comment type="caution">
    <text evidence="1">The sequence shown here is derived from an EMBL/GenBank/DDBJ whole genome shotgun (WGS) entry which is preliminary data.</text>
</comment>
<proteinExistence type="predicted"/>
<protein>
    <submittedName>
        <fullName evidence="1">AAA family ATPase</fullName>
    </submittedName>
</protein>
<dbReference type="InterPro" id="IPR027417">
    <property type="entry name" value="P-loop_NTPase"/>
</dbReference>